<evidence type="ECO:0000313" key="2">
    <source>
        <dbReference type="EMBL" id="MCS0636078.1"/>
    </source>
</evidence>
<dbReference type="Pfam" id="PF14534">
    <property type="entry name" value="DUF4440"/>
    <property type="match status" value="1"/>
</dbReference>
<comment type="caution">
    <text evidence="2">The sequence shown here is derived from an EMBL/GenBank/DDBJ whole genome shotgun (WGS) entry which is preliminary data.</text>
</comment>
<dbReference type="InterPro" id="IPR032710">
    <property type="entry name" value="NTF2-like_dom_sf"/>
</dbReference>
<name>A0ABT2CF91_9ACTN</name>
<sequence>MLVTERFRVAARRAVAGADRAVAGELRLLDPAVRRSREAAGWLLHPEFSEVGASGRRWSRAELLDALPGMAGAEAVTGTAAEGAVRVAGMAAVELGPELVHLTYETTGPGGRARRSSLWRRSTPAETAAGAAEWRLYYHQGTPAGDG</sequence>
<evidence type="ECO:0000259" key="1">
    <source>
        <dbReference type="Pfam" id="PF14534"/>
    </source>
</evidence>
<dbReference type="Proteomes" id="UP001431313">
    <property type="component" value="Unassembled WGS sequence"/>
</dbReference>
<proteinExistence type="predicted"/>
<dbReference type="EMBL" id="JANUGQ010000007">
    <property type="protein sequence ID" value="MCS0636078.1"/>
    <property type="molecule type" value="Genomic_DNA"/>
</dbReference>
<dbReference type="SUPFAM" id="SSF54427">
    <property type="entry name" value="NTF2-like"/>
    <property type="match status" value="1"/>
</dbReference>
<feature type="domain" description="DUF4440" evidence="1">
    <location>
        <begin position="25"/>
        <end position="122"/>
    </location>
</feature>
<dbReference type="InterPro" id="IPR027843">
    <property type="entry name" value="DUF4440"/>
</dbReference>
<gene>
    <name evidence="2" type="ORF">NX801_10465</name>
</gene>
<evidence type="ECO:0000313" key="3">
    <source>
        <dbReference type="Proteomes" id="UP001431313"/>
    </source>
</evidence>
<reference evidence="2" key="1">
    <citation type="submission" date="2022-08" db="EMBL/GenBank/DDBJ databases">
        <authorList>
            <person name="Somphong A."/>
            <person name="Phongsopitanun W."/>
        </authorList>
    </citation>
    <scope>NUCLEOTIDE SEQUENCE</scope>
    <source>
        <strain evidence="2">LP05-1</strain>
    </source>
</reference>
<dbReference type="Gene3D" id="3.10.450.50">
    <property type="match status" value="1"/>
</dbReference>
<protein>
    <submittedName>
        <fullName evidence="2">Nuclear transport factor 2 family protein</fullName>
    </submittedName>
</protein>
<organism evidence="2 3">
    <name type="scientific">Streptomyces pyxinae</name>
    <dbReference type="NCBI Taxonomy" id="2970734"/>
    <lineage>
        <taxon>Bacteria</taxon>
        <taxon>Bacillati</taxon>
        <taxon>Actinomycetota</taxon>
        <taxon>Actinomycetes</taxon>
        <taxon>Kitasatosporales</taxon>
        <taxon>Streptomycetaceae</taxon>
        <taxon>Streptomyces</taxon>
    </lineage>
</organism>
<accession>A0ABT2CF91</accession>
<keyword evidence="3" id="KW-1185">Reference proteome</keyword>